<keyword evidence="1" id="KW-0732">Signal</keyword>
<feature type="chain" id="PRO_5046172503" description="DUF5689 domain-containing protein" evidence="1">
    <location>
        <begin position="24"/>
        <end position="203"/>
    </location>
</feature>
<feature type="signal peptide" evidence="1">
    <location>
        <begin position="1"/>
        <end position="23"/>
    </location>
</feature>
<accession>A0ABY6MKZ0</accession>
<reference evidence="2" key="1">
    <citation type="submission" date="2022-10" db="EMBL/GenBank/DDBJ databases">
        <title>Algoriphagus sp. a novel bacteria isolate from halophytes salicornia europaea.</title>
        <authorList>
            <person name="Peng Y."/>
            <person name="Jiang L."/>
            <person name="Lee J."/>
        </authorList>
    </citation>
    <scope>NUCLEOTIDE SEQUENCE</scope>
    <source>
        <strain evidence="2">TR-M5</strain>
    </source>
</reference>
<organism evidence="2 3">
    <name type="scientific">Algoriphagus halophytocola</name>
    <dbReference type="NCBI Taxonomy" id="2991499"/>
    <lineage>
        <taxon>Bacteria</taxon>
        <taxon>Pseudomonadati</taxon>
        <taxon>Bacteroidota</taxon>
        <taxon>Cytophagia</taxon>
        <taxon>Cytophagales</taxon>
        <taxon>Cyclobacteriaceae</taxon>
        <taxon>Algoriphagus</taxon>
    </lineage>
</organism>
<dbReference type="EMBL" id="CP110226">
    <property type="protein sequence ID" value="UZD22946.1"/>
    <property type="molecule type" value="Genomic_DNA"/>
</dbReference>
<evidence type="ECO:0000256" key="1">
    <source>
        <dbReference type="SAM" id="SignalP"/>
    </source>
</evidence>
<evidence type="ECO:0000313" key="2">
    <source>
        <dbReference type="EMBL" id="UZD22946.1"/>
    </source>
</evidence>
<evidence type="ECO:0008006" key="4">
    <source>
        <dbReference type="Google" id="ProtNLM"/>
    </source>
</evidence>
<proteinExistence type="predicted"/>
<name>A0ABY6MKZ0_9BACT</name>
<evidence type="ECO:0000313" key="3">
    <source>
        <dbReference type="Proteomes" id="UP001163156"/>
    </source>
</evidence>
<gene>
    <name evidence="2" type="ORF">OM944_00325</name>
</gene>
<keyword evidence="3" id="KW-1185">Reference proteome</keyword>
<dbReference type="Proteomes" id="UP001163156">
    <property type="component" value="Chromosome"/>
</dbReference>
<dbReference type="RefSeq" id="WP_264809471.1">
    <property type="nucleotide sequence ID" value="NZ_CP110226.1"/>
</dbReference>
<protein>
    <recommendedName>
        <fullName evidence="4">DUF5689 domain-containing protein</fullName>
    </recommendedName>
</protein>
<sequence length="203" mass="22492">MPKISSSLILVFLLCLFSCVPSEKPDPLPDDDQLIEEDDDNEKALRTEFSYKVDGKEISGVVKEGENSITTLTGELKQNTDYTSISIGSVIFDSDKLYATVIIINTTKPFSSIKEGDSFEGNTSNPVLLTIATLGIADFDDDTVDYSGDLTTYKDQNLMINITEIDHENKLVSGTFSFDSHSTELDIHKKVTEGKFSNLRLEE</sequence>